<dbReference type="InterPro" id="IPR032466">
    <property type="entry name" value="Metal_Hydrolase"/>
</dbReference>
<dbReference type="AlphaFoldDB" id="A0A2U1FHE9"/>
<proteinExistence type="predicted"/>
<dbReference type="RefSeq" id="WP_116679098.1">
    <property type="nucleotide sequence ID" value="NZ_QEKY01000006.1"/>
</dbReference>
<dbReference type="GO" id="GO:0005829">
    <property type="term" value="C:cytosol"/>
    <property type="evidence" value="ECO:0007669"/>
    <property type="project" value="TreeGrafter"/>
</dbReference>
<accession>A0A2U1FHE9</accession>
<dbReference type="EMBL" id="QEKY01000006">
    <property type="protein sequence ID" value="PVZ11576.1"/>
    <property type="molecule type" value="Genomic_DNA"/>
</dbReference>
<evidence type="ECO:0000313" key="1">
    <source>
        <dbReference type="EMBL" id="PVZ11576.1"/>
    </source>
</evidence>
<evidence type="ECO:0000313" key="2">
    <source>
        <dbReference type="Proteomes" id="UP000245462"/>
    </source>
</evidence>
<name>A0A2U1FHE9_9PORP</name>
<dbReference type="OrthoDB" id="664222at2"/>
<organism evidence="1 2">
    <name type="scientific">Porphyromonas loveana</name>
    <dbReference type="NCBI Taxonomy" id="1884669"/>
    <lineage>
        <taxon>Bacteria</taxon>
        <taxon>Pseudomonadati</taxon>
        <taxon>Bacteroidota</taxon>
        <taxon>Bacteroidia</taxon>
        <taxon>Bacteroidales</taxon>
        <taxon>Porphyromonadaceae</taxon>
        <taxon>Porphyromonas</taxon>
    </lineage>
</organism>
<dbReference type="GO" id="GO:0016788">
    <property type="term" value="F:hydrolase activity, acting on ester bonds"/>
    <property type="evidence" value="ECO:0007669"/>
    <property type="project" value="InterPro"/>
</dbReference>
<gene>
    <name evidence="1" type="ORF">C7382_10636</name>
</gene>
<dbReference type="PANTHER" id="PTHR46124:SF4">
    <property type="entry name" value="HYDROLASE TATD"/>
    <property type="match status" value="1"/>
</dbReference>
<dbReference type="Gene3D" id="3.20.20.140">
    <property type="entry name" value="Metal-dependent hydrolases"/>
    <property type="match status" value="1"/>
</dbReference>
<dbReference type="PANTHER" id="PTHR46124">
    <property type="entry name" value="D-AMINOACYL-TRNA DEACYLASE"/>
    <property type="match status" value="1"/>
</dbReference>
<keyword evidence="2" id="KW-1185">Reference proteome</keyword>
<dbReference type="InterPro" id="IPR001130">
    <property type="entry name" value="TatD-like"/>
</dbReference>
<dbReference type="GeneID" id="94550543"/>
<dbReference type="SUPFAM" id="SSF51556">
    <property type="entry name" value="Metallo-dependent hydrolases"/>
    <property type="match status" value="1"/>
</dbReference>
<protein>
    <submittedName>
        <fullName evidence="1">TatD DNase family protein</fullName>
    </submittedName>
</protein>
<dbReference type="Pfam" id="PF01026">
    <property type="entry name" value="TatD_DNase"/>
    <property type="match status" value="1"/>
</dbReference>
<dbReference type="Proteomes" id="UP000245462">
    <property type="component" value="Unassembled WGS sequence"/>
</dbReference>
<comment type="caution">
    <text evidence="1">The sequence shown here is derived from an EMBL/GenBank/DDBJ whole genome shotgun (WGS) entry which is preliminary data.</text>
</comment>
<sequence>MIFLDIHAHTEARNDESVLRVQNLNPGEAIRPDTYVSMGLHPWYVDENYGEQLTLLRESLSRQEVVALGECGLDKACRTPYELQRVAFAEQIALSESQELPLMLHVVRAWDDLLAMRKEAKPAQPWIVHGFRGGKELAEQLIRAGLFLSFGCRFEPDALRLAYRLGAALIETDESVIDIRVHYYEVAQIIGCPLQELQRHAVALGIGLFPRLSLRRHFASVG</sequence>
<reference evidence="1 2" key="1">
    <citation type="submission" date="2018-04" db="EMBL/GenBank/DDBJ databases">
        <title>Genomic Encyclopedia of Type Strains, Phase IV (KMG-IV): sequencing the most valuable type-strain genomes for metagenomic binning, comparative biology and taxonomic classification.</title>
        <authorList>
            <person name="Goeker M."/>
        </authorList>
    </citation>
    <scope>NUCLEOTIDE SEQUENCE [LARGE SCALE GENOMIC DNA]</scope>
    <source>
        <strain evidence="1 2">DSM 28520</strain>
    </source>
</reference>